<protein>
    <submittedName>
        <fullName evidence="3">Uncharacterized protein</fullName>
    </submittedName>
</protein>
<gene>
    <name evidence="3" type="ORF">EYF80_056447</name>
</gene>
<dbReference type="AlphaFoldDB" id="A0A4Z2EXB6"/>
<feature type="compositionally biased region" description="Polar residues" evidence="1">
    <location>
        <begin position="71"/>
        <end position="89"/>
    </location>
</feature>
<name>A0A4Z2EXB6_9TELE</name>
<evidence type="ECO:0000313" key="4">
    <source>
        <dbReference type="Proteomes" id="UP000314294"/>
    </source>
</evidence>
<evidence type="ECO:0000256" key="1">
    <source>
        <dbReference type="SAM" id="MobiDB-lite"/>
    </source>
</evidence>
<organism evidence="3 4">
    <name type="scientific">Liparis tanakae</name>
    <name type="common">Tanaka's snailfish</name>
    <dbReference type="NCBI Taxonomy" id="230148"/>
    <lineage>
        <taxon>Eukaryota</taxon>
        <taxon>Metazoa</taxon>
        <taxon>Chordata</taxon>
        <taxon>Craniata</taxon>
        <taxon>Vertebrata</taxon>
        <taxon>Euteleostomi</taxon>
        <taxon>Actinopterygii</taxon>
        <taxon>Neopterygii</taxon>
        <taxon>Teleostei</taxon>
        <taxon>Neoteleostei</taxon>
        <taxon>Acanthomorphata</taxon>
        <taxon>Eupercaria</taxon>
        <taxon>Perciformes</taxon>
        <taxon>Cottioidei</taxon>
        <taxon>Cottales</taxon>
        <taxon>Liparidae</taxon>
        <taxon>Liparis</taxon>
    </lineage>
</organism>
<feature type="region of interest" description="Disordered" evidence="1">
    <location>
        <begin position="57"/>
        <end position="91"/>
    </location>
</feature>
<keyword evidence="4" id="KW-1185">Reference proteome</keyword>
<reference evidence="3 4" key="1">
    <citation type="submission" date="2019-03" db="EMBL/GenBank/DDBJ databases">
        <title>First draft genome of Liparis tanakae, snailfish: a comprehensive survey of snailfish specific genes.</title>
        <authorList>
            <person name="Kim W."/>
            <person name="Song I."/>
            <person name="Jeong J.-H."/>
            <person name="Kim D."/>
            <person name="Kim S."/>
            <person name="Ryu S."/>
            <person name="Song J.Y."/>
            <person name="Lee S.K."/>
        </authorList>
    </citation>
    <scope>NUCLEOTIDE SEQUENCE [LARGE SCALE GENOMIC DNA]</scope>
    <source>
        <tissue evidence="3">Muscle</tissue>
    </source>
</reference>
<feature type="chain" id="PRO_5021379497" evidence="2">
    <location>
        <begin position="17"/>
        <end position="172"/>
    </location>
</feature>
<comment type="caution">
    <text evidence="3">The sequence shown here is derived from an EMBL/GenBank/DDBJ whole genome shotgun (WGS) entry which is preliminary data.</text>
</comment>
<sequence>MLITHLIIYLTTHLMTHLMTHLTTHLITHLTTHLITHLTTHLITHMIGPVFSRASPIGRLSSGPDEDQEGPESSSWFGNTPSKASNQGENKAALKESLLGEGRGAGRRAPLPLARRGKTVVFSLCALYSISEMIISSHVEGGGASMLTETEPHLEAFCRLQGPRHPEGPNSH</sequence>
<keyword evidence="2" id="KW-0732">Signal</keyword>
<evidence type="ECO:0000313" key="3">
    <source>
        <dbReference type="EMBL" id="TNN33393.1"/>
    </source>
</evidence>
<proteinExistence type="predicted"/>
<dbReference type="EMBL" id="SRLO01002256">
    <property type="protein sequence ID" value="TNN33393.1"/>
    <property type="molecule type" value="Genomic_DNA"/>
</dbReference>
<feature type="signal peptide" evidence="2">
    <location>
        <begin position="1"/>
        <end position="16"/>
    </location>
</feature>
<dbReference type="Proteomes" id="UP000314294">
    <property type="component" value="Unassembled WGS sequence"/>
</dbReference>
<accession>A0A4Z2EXB6</accession>
<evidence type="ECO:0000256" key="2">
    <source>
        <dbReference type="SAM" id="SignalP"/>
    </source>
</evidence>